<dbReference type="Gene3D" id="3.40.50.10680">
    <property type="entry name" value="CofD-like domains"/>
    <property type="match status" value="1"/>
</dbReference>
<dbReference type="InterPro" id="IPR018181">
    <property type="entry name" value="Heat_shock_70_CS"/>
</dbReference>
<evidence type="ECO:0000256" key="1">
    <source>
        <dbReference type="ARBA" id="ARBA00007381"/>
    </source>
</evidence>
<dbReference type="Proteomes" id="UP000019246">
    <property type="component" value="Unassembled WGS sequence"/>
</dbReference>
<gene>
    <name evidence="2" type="ORF">MAQA_10131</name>
</gene>
<comment type="similarity">
    <text evidence="1">Belongs to the heat shock protein 70 family.</text>
</comment>
<accession>W7AWS5</accession>
<proteinExistence type="inferred from homology"/>
<dbReference type="EMBL" id="AOCG01000011">
    <property type="protein sequence ID" value="EUJ18112.1"/>
    <property type="molecule type" value="Genomic_DNA"/>
</dbReference>
<reference evidence="2 3" key="1">
    <citation type="journal article" date="2014" name="Int. J. Syst. Evol. Microbiol.">
        <title>Listeria floridensis sp. nov., Listeria aquatica sp. nov., Listeria cornellensis sp. nov., Listeria riparia sp. nov. and Listeria grandensis sp. nov., from agricultural and natural environments.</title>
        <authorList>
            <person name="den Bakker H.C."/>
            <person name="Warchocki S."/>
            <person name="Wright E.M."/>
            <person name="Allred A.F."/>
            <person name="Ahlstrom C."/>
            <person name="Manuel C.S."/>
            <person name="Stasiewicz M.J."/>
            <person name="Burrell A."/>
            <person name="Roof S."/>
            <person name="Strawn L."/>
            <person name="Fortes E.D."/>
            <person name="Nightingale K.K."/>
            <person name="Kephart D."/>
            <person name="Wiedmann M."/>
        </authorList>
    </citation>
    <scope>NUCLEOTIDE SEQUENCE [LARGE SCALE GENOMIC DNA]</scope>
    <source>
        <strain evidence="2 3">FSL S10-1188</strain>
    </source>
</reference>
<keyword evidence="3" id="KW-1185">Reference proteome</keyword>
<comment type="caution">
    <text evidence="2">The sequence shown here is derived from an EMBL/GenBank/DDBJ whole genome shotgun (WGS) entry which is preliminary data.</text>
</comment>
<organism evidence="2 3">
    <name type="scientific">Listeria aquatica FSL S10-1188</name>
    <dbReference type="NCBI Taxonomy" id="1265818"/>
    <lineage>
        <taxon>Bacteria</taxon>
        <taxon>Bacillati</taxon>
        <taxon>Bacillota</taxon>
        <taxon>Bacilli</taxon>
        <taxon>Bacillales</taxon>
        <taxon>Listeriaceae</taxon>
        <taxon>Listeria</taxon>
    </lineage>
</organism>
<protein>
    <submittedName>
        <fullName evidence="2">Uncharacterized protein</fullName>
    </submittedName>
</protein>
<dbReference type="PROSITE" id="PS01036">
    <property type="entry name" value="HSP70_3"/>
    <property type="match status" value="1"/>
</dbReference>
<sequence>MSRDAMPKVVVIGGGTGIPVVLKGLKKEKKSI</sequence>
<dbReference type="InterPro" id="IPR038136">
    <property type="entry name" value="CofD-like_dom_sf"/>
</dbReference>
<dbReference type="AlphaFoldDB" id="W7AWS5"/>
<dbReference type="SUPFAM" id="SSF142338">
    <property type="entry name" value="CofD-like"/>
    <property type="match status" value="1"/>
</dbReference>
<evidence type="ECO:0000313" key="3">
    <source>
        <dbReference type="Proteomes" id="UP000019246"/>
    </source>
</evidence>
<evidence type="ECO:0000313" key="2">
    <source>
        <dbReference type="EMBL" id="EUJ18112.1"/>
    </source>
</evidence>
<name>W7AWS5_9LIST</name>